<proteinExistence type="predicted"/>
<organism evidence="1 2">
    <name type="scientific">Pseudomonas putida</name>
    <name type="common">Arthrobacter siderocapsulatus</name>
    <dbReference type="NCBI Taxonomy" id="303"/>
    <lineage>
        <taxon>Bacteria</taxon>
        <taxon>Pseudomonadati</taxon>
        <taxon>Pseudomonadota</taxon>
        <taxon>Gammaproteobacteria</taxon>
        <taxon>Pseudomonadales</taxon>
        <taxon>Pseudomonadaceae</taxon>
        <taxon>Pseudomonas</taxon>
    </lineage>
</organism>
<sequence length="65" mass="7258">MWGGVADTGSLMAPFCIFLSSKRQPRKQALFDRFSSARTALYTVPVQFRDMFRGKVGLRVGMATP</sequence>
<comment type="caution">
    <text evidence="1">The sequence shown here is derived from an EMBL/GenBank/DDBJ whole genome shotgun (WGS) entry which is preliminary data.</text>
</comment>
<gene>
    <name evidence="1" type="ORF">B8W72_21450</name>
</gene>
<dbReference type="Proteomes" id="UP000196082">
    <property type="component" value="Unassembled WGS sequence"/>
</dbReference>
<name>A0A1Y3KWI0_PSEPU</name>
<evidence type="ECO:0000313" key="1">
    <source>
        <dbReference type="EMBL" id="OUM27572.1"/>
    </source>
</evidence>
<accession>A0A1Y3KWI0</accession>
<dbReference type="AlphaFoldDB" id="A0A1Y3KWI0"/>
<evidence type="ECO:0000313" key="2">
    <source>
        <dbReference type="Proteomes" id="UP000196082"/>
    </source>
</evidence>
<dbReference type="EMBL" id="NFSB01000085">
    <property type="protein sequence ID" value="OUM27572.1"/>
    <property type="molecule type" value="Genomic_DNA"/>
</dbReference>
<protein>
    <submittedName>
        <fullName evidence="1">Uncharacterized protein</fullName>
    </submittedName>
</protein>
<reference evidence="1 2" key="1">
    <citation type="submission" date="2017-05" db="EMBL/GenBank/DDBJ databases">
        <title>Whole genome sequence of Pseudomonas putida isolate 1312 commercialized as a biostimulant.</title>
        <authorList>
            <person name="Crovadore J."/>
            <person name="Blanc P."/>
            <person name="Chablais R."/>
            <person name="Cochard B."/>
            <person name="Grizard D."/>
            <person name="Lefort F."/>
        </authorList>
    </citation>
    <scope>NUCLEOTIDE SEQUENCE [LARGE SCALE GENOMIC DNA]</scope>
    <source>
        <strain evidence="1 2">1312</strain>
    </source>
</reference>